<dbReference type="Gene3D" id="1.10.150.130">
    <property type="match status" value="1"/>
</dbReference>
<dbReference type="InterPro" id="IPR044068">
    <property type="entry name" value="CB"/>
</dbReference>
<keyword evidence="6 9" id="KW-0238">DNA-binding</keyword>
<evidence type="ECO:0000256" key="9">
    <source>
        <dbReference type="PROSITE-ProRule" id="PRU01248"/>
    </source>
</evidence>
<dbReference type="Proteomes" id="UP001200145">
    <property type="component" value="Unassembled WGS sequence"/>
</dbReference>
<protein>
    <submittedName>
        <fullName evidence="12">Tyrosine-type recombinase/integrase</fullName>
    </submittedName>
</protein>
<dbReference type="Gene3D" id="1.10.443.10">
    <property type="entry name" value="Intergrase catalytic core"/>
    <property type="match status" value="1"/>
</dbReference>
<evidence type="ECO:0000256" key="4">
    <source>
        <dbReference type="ARBA" id="ARBA00022829"/>
    </source>
</evidence>
<keyword evidence="7" id="KW-0233">DNA recombination</keyword>
<dbReference type="InterPro" id="IPR004107">
    <property type="entry name" value="Integrase_SAM-like_N"/>
</dbReference>
<dbReference type="Pfam" id="PF00589">
    <property type="entry name" value="Phage_integrase"/>
    <property type="match status" value="1"/>
</dbReference>
<keyword evidence="8" id="KW-0131">Cell cycle</keyword>
<comment type="caution">
    <text evidence="12">The sequence shown here is derived from an EMBL/GenBank/DDBJ whole genome shotgun (WGS) entry which is preliminary data.</text>
</comment>
<dbReference type="InterPro" id="IPR013762">
    <property type="entry name" value="Integrase-like_cat_sf"/>
</dbReference>
<evidence type="ECO:0000256" key="7">
    <source>
        <dbReference type="ARBA" id="ARBA00023172"/>
    </source>
</evidence>
<keyword evidence="13" id="KW-1185">Reference proteome</keyword>
<dbReference type="InterPro" id="IPR011010">
    <property type="entry name" value="DNA_brk_join_enz"/>
</dbReference>
<dbReference type="PROSITE" id="PS51898">
    <property type="entry name" value="TYR_RECOMBINASE"/>
    <property type="match status" value="1"/>
</dbReference>
<feature type="domain" description="Core-binding (CB)" evidence="11">
    <location>
        <begin position="3"/>
        <end position="92"/>
    </location>
</feature>
<evidence type="ECO:0000259" key="10">
    <source>
        <dbReference type="PROSITE" id="PS51898"/>
    </source>
</evidence>
<dbReference type="InterPro" id="IPR050090">
    <property type="entry name" value="Tyrosine_recombinase_XerCD"/>
</dbReference>
<dbReference type="RefSeq" id="WP_234865278.1">
    <property type="nucleotide sequence ID" value="NZ_JAKEVY010000002.1"/>
</dbReference>
<dbReference type="InterPro" id="IPR010998">
    <property type="entry name" value="Integrase_recombinase_N"/>
</dbReference>
<evidence type="ECO:0000313" key="13">
    <source>
        <dbReference type="Proteomes" id="UP001200145"/>
    </source>
</evidence>
<evidence type="ECO:0000313" key="12">
    <source>
        <dbReference type="EMBL" id="MCF1714528.1"/>
    </source>
</evidence>
<dbReference type="PROSITE" id="PS51900">
    <property type="entry name" value="CB"/>
    <property type="match status" value="1"/>
</dbReference>
<keyword evidence="5" id="KW-0229">DNA integration</keyword>
<evidence type="ECO:0000256" key="6">
    <source>
        <dbReference type="ARBA" id="ARBA00023125"/>
    </source>
</evidence>
<evidence type="ECO:0000256" key="1">
    <source>
        <dbReference type="ARBA" id="ARBA00004496"/>
    </source>
</evidence>
<sequence>MSANSETSLPDFLSYLQLEKRYSALTIRAYQDDLIAFRDFLVVEFDVEELTEASAMMIRSWLSSLKEGKEPLAASSIARKLSSLRSFYKYHLRKGCIPVSPAAQLAAPKGGKRLPVYLEENQAAHFLDKVGEGDGWTGFNTQLILALFYQTGMRLSELVSLRHNQVDYFQKSLRVWGKGGKERIIPVQQPLLDLIRSYEDMQKKEWGVYNPEAPLLVTEKGKPVYAKYLYRLVKKHLEGLTTLQKKSPHILRHSFATHLLNQGAELNAVKELLGHASLAATQIYTHNTIGKLKEVHKKAHPKG</sequence>
<organism evidence="12 13">
    <name type="scientific">Flavihumibacter fluminis</name>
    <dbReference type="NCBI Taxonomy" id="2909236"/>
    <lineage>
        <taxon>Bacteria</taxon>
        <taxon>Pseudomonadati</taxon>
        <taxon>Bacteroidota</taxon>
        <taxon>Chitinophagia</taxon>
        <taxon>Chitinophagales</taxon>
        <taxon>Chitinophagaceae</taxon>
        <taxon>Flavihumibacter</taxon>
    </lineage>
</organism>
<evidence type="ECO:0000259" key="11">
    <source>
        <dbReference type="PROSITE" id="PS51900"/>
    </source>
</evidence>
<reference evidence="12 13" key="1">
    <citation type="submission" date="2022-01" db="EMBL/GenBank/DDBJ databases">
        <title>Flavihumibacter sp. nov., isolated from sediment of a river.</title>
        <authorList>
            <person name="Liu H."/>
        </authorList>
    </citation>
    <scope>NUCLEOTIDE SEQUENCE [LARGE SCALE GENOMIC DNA]</scope>
    <source>
        <strain evidence="12 13">RY-1</strain>
    </source>
</reference>
<dbReference type="PANTHER" id="PTHR30349">
    <property type="entry name" value="PHAGE INTEGRASE-RELATED"/>
    <property type="match status" value="1"/>
</dbReference>
<gene>
    <name evidence="12" type="ORF">L0U88_07800</name>
</gene>
<dbReference type="InterPro" id="IPR002104">
    <property type="entry name" value="Integrase_catalytic"/>
</dbReference>
<dbReference type="EMBL" id="JAKEVY010000002">
    <property type="protein sequence ID" value="MCF1714528.1"/>
    <property type="molecule type" value="Genomic_DNA"/>
</dbReference>
<dbReference type="PANTHER" id="PTHR30349:SF77">
    <property type="entry name" value="TYROSINE RECOMBINASE XERC"/>
    <property type="match status" value="1"/>
</dbReference>
<accession>A0ABS9BHC6</accession>
<proteinExistence type="predicted"/>
<dbReference type="Pfam" id="PF02899">
    <property type="entry name" value="Phage_int_SAM_1"/>
    <property type="match status" value="1"/>
</dbReference>
<evidence type="ECO:0000256" key="5">
    <source>
        <dbReference type="ARBA" id="ARBA00022908"/>
    </source>
</evidence>
<keyword evidence="2" id="KW-0963">Cytoplasm</keyword>
<evidence type="ECO:0000256" key="3">
    <source>
        <dbReference type="ARBA" id="ARBA00022618"/>
    </source>
</evidence>
<name>A0ABS9BHC6_9BACT</name>
<dbReference type="SUPFAM" id="SSF56349">
    <property type="entry name" value="DNA breaking-rejoining enzymes"/>
    <property type="match status" value="1"/>
</dbReference>
<feature type="domain" description="Tyr recombinase" evidence="10">
    <location>
        <begin position="113"/>
        <end position="297"/>
    </location>
</feature>
<evidence type="ECO:0000256" key="2">
    <source>
        <dbReference type="ARBA" id="ARBA00022490"/>
    </source>
</evidence>
<evidence type="ECO:0000256" key="8">
    <source>
        <dbReference type="ARBA" id="ARBA00023306"/>
    </source>
</evidence>
<keyword evidence="3" id="KW-0132">Cell division</keyword>
<comment type="subcellular location">
    <subcellularLocation>
        <location evidence="1">Cytoplasm</location>
    </subcellularLocation>
</comment>
<keyword evidence="4" id="KW-0159">Chromosome partition</keyword>